<dbReference type="InterPro" id="IPR051909">
    <property type="entry name" value="MFP_Cation_Efflux"/>
</dbReference>
<reference evidence="3" key="1">
    <citation type="journal article" date="2012" name="PLoS ONE">
        <title>Gene sets for utilization of primary and secondary nutrition supplies in the distal gut of endangered iberian lynx.</title>
        <authorList>
            <person name="Alcaide M."/>
            <person name="Messina E."/>
            <person name="Richter M."/>
            <person name="Bargiela R."/>
            <person name="Peplies J."/>
            <person name="Huws S.A."/>
            <person name="Newbold C.J."/>
            <person name="Golyshin P.N."/>
            <person name="Simon M.A."/>
            <person name="Lopez G."/>
            <person name="Yakimov M.M."/>
            <person name="Ferrer M."/>
        </authorList>
    </citation>
    <scope>NUCLEOTIDE SEQUENCE</scope>
</reference>
<evidence type="ECO:0000313" key="3">
    <source>
        <dbReference type="EMBL" id="EJX10611.1"/>
    </source>
</evidence>
<protein>
    <submittedName>
        <fullName evidence="3">Efflux transporter, RND family, MFP subunit</fullName>
    </submittedName>
</protein>
<dbReference type="GO" id="GO:0030313">
    <property type="term" value="C:cell envelope"/>
    <property type="evidence" value="ECO:0007669"/>
    <property type="project" value="TreeGrafter"/>
</dbReference>
<dbReference type="GO" id="GO:0015679">
    <property type="term" value="P:plasma membrane copper ion transport"/>
    <property type="evidence" value="ECO:0007669"/>
    <property type="project" value="TreeGrafter"/>
</dbReference>
<keyword evidence="1" id="KW-0813">Transport</keyword>
<evidence type="ECO:0000256" key="1">
    <source>
        <dbReference type="ARBA" id="ARBA00022448"/>
    </source>
</evidence>
<organism evidence="3">
    <name type="scientific">gut metagenome</name>
    <dbReference type="NCBI Taxonomy" id="749906"/>
    <lineage>
        <taxon>unclassified sequences</taxon>
        <taxon>metagenomes</taxon>
        <taxon>organismal metagenomes</taxon>
    </lineage>
</organism>
<feature type="region of interest" description="Disordered" evidence="2">
    <location>
        <begin position="48"/>
        <end position="68"/>
    </location>
</feature>
<comment type="caution">
    <text evidence="3">The sequence shown here is derived from an EMBL/GenBank/DDBJ whole genome shotgun (WGS) entry which is preliminary data.</text>
</comment>
<dbReference type="PANTHER" id="PTHR30097:SF4">
    <property type="entry name" value="SLR6042 PROTEIN"/>
    <property type="match status" value="1"/>
</dbReference>
<dbReference type="GO" id="GO:0060003">
    <property type="term" value="P:copper ion export"/>
    <property type="evidence" value="ECO:0007669"/>
    <property type="project" value="TreeGrafter"/>
</dbReference>
<dbReference type="PANTHER" id="PTHR30097">
    <property type="entry name" value="CATION EFFLUX SYSTEM PROTEIN CUSB"/>
    <property type="match status" value="1"/>
</dbReference>
<evidence type="ECO:0000256" key="2">
    <source>
        <dbReference type="SAM" id="MobiDB-lite"/>
    </source>
</evidence>
<proteinExistence type="predicted"/>
<accession>J9DCE1</accession>
<dbReference type="AlphaFoldDB" id="J9DCE1"/>
<dbReference type="EMBL" id="AMCI01000148">
    <property type="protein sequence ID" value="EJX10611.1"/>
    <property type="molecule type" value="Genomic_DNA"/>
</dbReference>
<name>J9DCE1_9ZZZZ</name>
<sequence length="193" mass="21752">MLIVDIQFLSTAYLINYYIKLLKMKKFIHLGVLGIFFMASCHHTNQHDNHNHATENHNHETENQDVHNHVHESYKEYKRTSDEILLPAQKAQAAGVEVGIVTTNQFQQVIKTSGQIMTAQGEESVAVATVIGVVSFNGKVVEGMSVNKGTPLVTLSSNNLAEGDPVKKARITYEIKKKEYERKKIACRKPHRI</sequence>
<gene>
    <name evidence="3" type="ORF">EVA_00870</name>
</gene>